<gene>
    <name evidence="2" type="primary">Acey_s0096.g2890</name>
    <name evidence="2" type="ORF">Y032_0096g2890</name>
</gene>
<evidence type="ECO:0000256" key="1">
    <source>
        <dbReference type="SAM" id="SignalP"/>
    </source>
</evidence>
<keyword evidence="1" id="KW-0732">Signal</keyword>
<evidence type="ECO:0000313" key="2">
    <source>
        <dbReference type="EMBL" id="EYC03000.1"/>
    </source>
</evidence>
<accession>A0A016TJY6</accession>
<protein>
    <submittedName>
        <fullName evidence="2">Uncharacterized protein</fullName>
    </submittedName>
</protein>
<proteinExistence type="predicted"/>
<evidence type="ECO:0000313" key="3">
    <source>
        <dbReference type="Proteomes" id="UP000024635"/>
    </source>
</evidence>
<dbReference type="EMBL" id="JARK01001432">
    <property type="protein sequence ID" value="EYC03000.1"/>
    <property type="molecule type" value="Genomic_DNA"/>
</dbReference>
<dbReference type="AlphaFoldDB" id="A0A016TJY6"/>
<dbReference type="Proteomes" id="UP000024635">
    <property type="component" value="Unassembled WGS sequence"/>
</dbReference>
<comment type="caution">
    <text evidence="2">The sequence shown here is derived from an EMBL/GenBank/DDBJ whole genome shotgun (WGS) entry which is preliminary data.</text>
</comment>
<feature type="signal peptide" evidence="1">
    <location>
        <begin position="1"/>
        <end position="20"/>
    </location>
</feature>
<reference evidence="3" key="1">
    <citation type="journal article" date="2015" name="Nat. Genet.">
        <title>The genome and transcriptome of the zoonotic hookworm Ancylostoma ceylanicum identify infection-specific gene families.</title>
        <authorList>
            <person name="Schwarz E.M."/>
            <person name="Hu Y."/>
            <person name="Antoshechkin I."/>
            <person name="Miller M.M."/>
            <person name="Sternberg P.W."/>
            <person name="Aroian R.V."/>
        </authorList>
    </citation>
    <scope>NUCLEOTIDE SEQUENCE</scope>
    <source>
        <strain evidence="3">HY135</strain>
    </source>
</reference>
<sequence>MISHYFLLAFLVSFALRSNASFEHGHHVHHVEFGHGHVVAAAPVYITHHYPAFGFHHGFPWRNRKAARKGKKAH</sequence>
<name>A0A016TJY6_9BILA</name>
<feature type="chain" id="PRO_5001491116" evidence="1">
    <location>
        <begin position="21"/>
        <end position="74"/>
    </location>
</feature>
<organism evidence="2 3">
    <name type="scientific">Ancylostoma ceylanicum</name>
    <dbReference type="NCBI Taxonomy" id="53326"/>
    <lineage>
        <taxon>Eukaryota</taxon>
        <taxon>Metazoa</taxon>
        <taxon>Ecdysozoa</taxon>
        <taxon>Nematoda</taxon>
        <taxon>Chromadorea</taxon>
        <taxon>Rhabditida</taxon>
        <taxon>Rhabditina</taxon>
        <taxon>Rhabditomorpha</taxon>
        <taxon>Strongyloidea</taxon>
        <taxon>Ancylostomatidae</taxon>
        <taxon>Ancylostomatinae</taxon>
        <taxon>Ancylostoma</taxon>
    </lineage>
</organism>
<keyword evidence="3" id="KW-1185">Reference proteome</keyword>